<comment type="caution">
    <text evidence="1">The sequence shown here is derived from an EMBL/GenBank/DDBJ whole genome shotgun (WGS) entry which is preliminary data.</text>
</comment>
<name>A0ACB8U4V0_9APHY</name>
<protein>
    <submittedName>
        <fullName evidence="1">PGAP1-like protein-domain-containing protein</fullName>
    </submittedName>
</protein>
<accession>A0ACB8U4V0</accession>
<keyword evidence="2" id="KW-1185">Reference proteome</keyword>
<sequence length="933" mass="103675">MSTRLVHVFGLVFLLIAATLYYAAIDTVQTLSPQGCRMSWMSPSYVLQTRFNRSWSPLAERYSLWLYREVGWEGSEPDGLPVIFIPGNAGSSQQVRSIASSAARQFYHQPYDVSPEFRGRNLKHLDVYAVEFNEDLSAFHGTTLESQTSYTSRAIDYILSQYPTVTPIIVMGHSMGGIVATSLLPHANISAIITMSTPHTLPPARFDRRIERIYTQNRKALLENPTPILSICGGATDLMIPSESCILPPPSVDRHGVGPYRRTVFTSALESAWTGVDHLAMVWCHQARWRIARAILELGAGNTEAERGLILDTWVPDGHLVPPGFSNAPLGHVGDYTLIEPDQNLVVTNPPMAHTWLLPITLDKESNSRKRRFVLYASKEALGPTLPILPLSTTVHVCRQDMSCSPLPPITLKMIPNPAQNALFPLPNEGIHENDGIVFFETEVPYEEGARVAVTLGHDRKVDWLVGGFVSEPIVKHTSSLAPFLGSVVVDLKESSALKHTIYLPQLLANTLVVYRVTPRYSSGCTSSLILPLLEQQSHPSEIHYHPLTLNRKKLLHTHSSAPYIDTPYNHGLNLTIYTDGQGSCSLSGIEITVDWWASIGRWGGRYGAPAATWAVGVVALILFEATRIAETRGTMPRVIDVFSTFVRTRFVGLFVASFAISILPLPSHLWFGNRGEPLLAFIAPLMLVTAIGLVSVSWWLVTLLKFSLFYLSHLFPSGPERIISSRRTSTLISLGFICLLVFLLVLWQVGFLGCWIFHLYTCASFKPPQLDPPAPVAIPLIKTSEERARNENRDQEAVPPSPRATSDNRAQYLTNIHNERELLLLLMTWLLPLAAPILAVWVRTLLTAGFTTPFDGDHNFMHVLPFLVLVDPGWGFTWLSPVAGARWYVQPKWRMLLLAGTAFFLGPRETYLVFEVASVVLGVGLVLAVVRR</sequence>
<dbReference type="Proteomes" id="UP001055072">
    <property type="component" value="Unassembled WGS sequence"/>
</dbReference>
<dbReference type="EMBL" id="MU274911">
    <property type="protein sequence ID" value="KAI0089189.1"/>
    <property type="molecule type" value="Genomic_DNA"/>
</dbReference>
<gene>
    <name evidence="1" type="ORF">BDY19DRAFT_130027</name>
</gene>
<reference evidence="1" key="1">
    <citation type="journal article" date="2021" name="Environ. Microbiol.">
        <title>Gene family expansions and transcriptome signatures uncover fungal adaptations to wood decay.</title>
        <authorList>
            <person name="Hage H."/>
            <person name="Miyauchi S."/>
            <person name="Viragh M."/>
            <person name="Drula E."/>
            <person name="Min B."/>
            <person name="Chaduli D."/>
            <person name="Navarro D."/>
            <person name="Favel A."/>
            <person name="Norest M."/>
            <person name="Lesage-Meessen L."/>
            <person name="Balint B."/>
            <person name="Merenyi Z."/>
            <person name="de Eugenio L."/>
            <person name="Morin E."/>
            <person name="Martinez A.T."/>
            <person name="Baldrian P."/>
            <person name="Stursova M."/>
            <person name="Martinez M.J."/>
            <person name="Novotny C."/>
            <person name="Magnuson J.K."/>
            <person name="Spatafora J.W."/>
            <person name="Maurice S."/>
            <person name="Pangilinan J."/>
            <person name="Andreopoulos W."/>
            <person name="LaButti K."/>
            <person name="Hundley H."/>
            <person name="Na H."/>
            <person name="Kuo A."/>
            <person name="Barry K."/>
            <person name="Lipzen A."/>
            <person name="Henrissat B."/>
            <person name="Riley R."/>
            <person name="Ahrendt S."/>
            <person name="Nagy L.G."/>
            <person name="Grigoriev I.V."/>
            <person name="Martin F."/>
            <person name="Rosso M.N."/>
        </authorList>
    </citation>
    <scope>NUCLEOTIDE SEQUENCE</scope>
    <source>
        <strain evidence="1">CBS 384.51</strain>
    </source>
</reference>
<evidence type="ECO:0000313" key="1">
    <source>
        <dbReference type="EMBL" id="KAI0089189.1"/>
    </source>
</evidence>
<evidence type="ECO:0000313" key="2">
    <source>
        <dbReference type="Proteomes" id="UP001055072"/>
    </source>
</evidence>
<proteinExistence type="predicted"/>
<organism evidence="1 2">
    <name type="scientific">Irpex rosettiformis</name>
    <dbReference type="NCBI Taxonomy" id="378272"/>
    <lineage>
        <taxon>Eukaryota</taxon>
        <taxon>Fungi</taxon>
        <taxon>Dikarya</taxon>
        <taxon>Basidiomycota</taxon>
        <taxon>Agaricomycotina</taxon>
        <taxon>Agaricomycetes</taxon>
        <taxon>Polyporales</taxon>
        <taxon>Irpicaceae</taxon>
        <taxon>Irpex</taxon>
    </lineage>
</organism>